<dbReference type="InterPro" id="IPR023155">
    <property type="entry name" value="Cyt_c-552/4"/>
</dbReference>
<dbReference type="PANTHER" id="PTHR35038:SF8">
    <property type="entry name" value="C-TYPE POLYHEME CYTOCHROME OMCC"/>
    <property type="match status" value="1"/>
</dbReference>
<dbReference type="InterPro" id="IPR036280">
    <property type="entry name" value="Multihaem_cyt_sf"/>
</dbReference>
<organism evidence="5 6">
    <name type="scientific">Horticoccus luteus</name>
    <dbReference type="NCBI Taxonomy" id="2862869"/>
    <lineage>
        <taxon>Bacteria</taxon>
        <taxon>Pseudomonadati</taxon>
        <taxon>Verrucomicrobiota</taxon>
        <taxon>Opitutia</taxon>
        <taxon>Opitutales</taxon>
        <taxon>Opitutaceae</taxon>
        <taxon>Horticoccus</taxon>
    </lineage>
</organism>
<dbReference type="InterPro" id="IPR051829">
    <property type="entry name" value="Multiheme_Cytochr_ET"/>
</dbReference>
<feature type="domain" description="Cytochrome c-552/4" evidence="4">
    <location>
        <begin position="187"/>
        <end position="227"/>
    </location>
</feature>
<dbReference type="Pfam" id="PF09699">
    <property type="entry name" value="Paired_CXXCH_1"/>
    <property type="match status" value="1"/>
</dbReference>
<dbReference type="EMBL" id="CP080507">
    <property type="protein sequence ID" value="QYM78546.1"/>
    <property type="molecule type" value="Genomic_DNA"/>
</dbReference>
<keyword evidence="2" id="KW-0812">Transmembrane</keyword>
<name>A0A8F9TV42_9BACT</name>
<keyword evidence="1" id="KW-0732">Signal</keyword>
<dbReference type="PROSITE" id="PS51257">
    <property type="entry name" value="PROKAR_LIPOPROTEIN"/>
    <property type="match status" value="1"/>
</dbReference>
<dbReference type="Gene3D" id="1.10.1130.10">
    <property type="entry name" value="Flavocytochrome C3, Chain A"/>
    <property type="match status" value="2"/>
</dbReference>
<keyword evidence="6" id="KW-1185">Reference proteome</keyword>
<dbReference type="SUPFAM" id="SSF48695">
    <property type="entry name" value="Multiheme cytochromes"/>
    <property type="match status" value="1"/>
</dbReference>
<dbReference type="InterPro" id="IPR016024">
    <property type="entry name" value="ARM-type_fold"/>
</dbReference>
<protein>
    <submittedName>
        <fullName evidence="5">Uncharacterized protein</fullName>
    </submittedName>
</protein>
<dbReference type="Proteomes" id="UP000825051">
    <property type="component" value="Chromosome"/>
</dbReference>
<feature type="domain" description="Doubled CXXCH motif" evidence="3">
    <location>
        <begin position="316"/>
        <end position="344"/>
    </location>
</feature>
<evidence type="ECO:0000259" key="4">
    <source>
        <dbReference type="Pfam" id="PF13435"/>
    </source>
</evidence>
<dbReference type="SUPFAM" id="SSF48371">
    <property type="entry name" value="ARM repeat"/>
    <property type="match status" value="1"/>
</dbReference>
<feature type="transmembrane region" description="Helical" evidence="2">
    <location>
        <begin position="12"/>
        <end position="32"/>
    </location>
</feature>
<accession>A0A8F9TV42</accession>
<evidence type="ECO:0000256" key="2">
    <source>
        <dbReference type="SAM" id="Phobius"/>
    </source>
</evidence>
<dbReference type="Pfam" id="PF14559">
    <property type="entry name" value="TPR_19"/>
    <property type="match status" value="1"/>
</dbReference>
<keyword evidence="2" id="KW-1133">Transmembrane helix</keyword>
<reference evidence="5" key="1">
    <citation type="submission" date="2021-08" db="EMBL/GenBank/DDBJ databases">
        <title>Genome of a novel bacterium of the phylum Verrucomicrobia, Oleiharenicola sp. KSB-15.</title>
        <authorList>
            <person name="Chung J.-H."/>
            <person name="Ahn J.-H."/>
            <person name="Yoon Y."/>
            <person name="Kim D.-Y."/>
            <person name="An S.-H."/>
            <person name="Park I."/>
            <person name="Yeon J."/>
        </authorList>
    </citation>
    <scope>NUCLEOTIDE SEQUENCE</scope>
    <source>
        <strain evidence="5">KSB-15</strain>
    </source>
</reference>
<evidence type="ECO:0000313" key="6">
    <source>
        <dbReference type="Proteomes" id="UP000825051"/>
    </source>
</evidence>
<proteinExistence type="predicted"/>
<dbReference type="RefSeq" id="WP_220161650.1">
    <property type="nucleotide sequence ID" value="NZ_CP080507.1"/>
</dbReference>
<dbReference type="AlphaFoldDB" id="A0A8F9TV42"/>
<dbReference type="InterPro" id="IPR011989">
    <property type="entry name" value="ARM-like"/>
</dbReference>
<dbReference type="InterPro" id="IPR010177">
    <property type="entry name" value="Paired_CXXCH_1"/>
</dbReference>
<feature type="domain" description="Cytochrome c-552/4" evidence="4">
    <location>
        <begin position="59"/>
        <end position="83"/>
    </location>
</feature>
<keyword evidence="2" id="KW-0472">Membrane</keyword>
<dbReference type="Pfam" id="PF13435">
    <property type="entry name" value="Cytochrome_C554"/>
    <property type="match status" value="2"/>
</dbReference>
<dbReference type="SUPFAM" id="SSF48452">
    <property type="entry name" value="TPR-like"/>
    <property type="match status" value="1"/>
</dbReference>
<evidence type="ECO:0000256" key="1">
    <source>
        <dbReference type="ARBA" id="ARBA00022729"/>
    </source>
</evidence>
<dbReference type="InterPro" id="IPR019734">
    <property type="entry name" value="TPR_rpt"/>
</dbReference>
<dbReference type="Gene3D" id="1.25.40.10">
    <property type="entry name" value="Tetratricopeptide repeat domain"/>
    <property type="match status" value="1"/>
</dbReference>
<dbReference type="SMART" id="SM00028">
    <property type="entry name" value="TPR"/>
    <property type="match status" value="4"/>
</dbReference>
<dbReference type="KEGG" id="ole:K0B96_14770"/>
<gene>
    <name evidence="5" type="ORF">K0B96_14770</name>
</gene>
<dbReference type="InterPro" id="IPR011990">
    <property type="entry name" value="TPR-like_helical_dom_sf"/>
</dbReference>
<evidence type="ECO:0000313" key="5">
    <source>
        <dbReference type="EMBL" id="QYM78546.1"/>
    </source>
</evidence>
<dbReference type="PANTHER" id="PTHR35038">
    <property type="entry name" value="DISSIMILATORY SULFITE REDUCTASE SIRA"/>
    <property type="match status" value="1"/>
</dbReference>
<dbReference type="Gene3D" id="1.25.10.10">
    <property type="entry name" value="Leucine-rich Repeat Variant"/>
    <property type="match status" value="1"/>
</dbReference>
<sequence>MLRSRVARRRAGFVALGVYGAGVFASIVATAFSGCAPKSPAPSPPAVAAAAHGLRAQDCRACHEDIYRAWSNSHHALANRSVTAALDRAAFDPPAEIALGNAHDSLAWADHGAVIRERYGDAPAREYRPDMVLGVAPLRQYIVPLARGFWQTFEQAYDPAKKEWFNVFGAENRQPGEWGHWTGRGMNWNSRCAHCHMTGLRKNYDIATDTYATTWSEQGVSCVQCHGAMAGHAATPRARSDSPHHDARTMMETCAACHSRNELLIGNLTPGERFADHHRLVLPVAPGVYYPDGQTQDEDFEYGSFVRSKMHHAGVTCLDCHDPHTGQTRLPAATNALCLQCHASGGRPGLQPTAPIIDPVAHSHHATGSPGNLCVECHMPHTNYMQRHARRDHGFLSPDPLLTKELGIPNACNRCHTDRSTDWAIAAADRWYGAKLDRRQRDRARAVAAAQQGDANAAAPLLALLADEPIPSWRATLLLLAGNVAPHAPAVLAAAHTALTDDDPDVRSAAVQVSSADDTARRMLQPQLHDPVRLVRLDAEEALSPELAPDSPERRELDAYLALSLDQPAGQARVGQDLLRRGLKADGLAHLQRAVEWDAFSPALRRTLALALADAGDNAAAAAQFDRAAALAPADATLAFQAGLAHAAASEWTATEASFREAVRRDPKFDRAWYNLGLLLAQTNRLPAASQALVTATELVPASAEYHYALATVLWQLHDREAARAEAETTLTLQPGHSAAAALLRALGASR</sequence>
<evidence type="ECO:0000259" key="3">
    <source>
        <dbReference type="Pfam" id="PF09699"/>
    </source>
</evidence>